<evidence type="ECO:0000259" key="7">
    <source>
        <dbReference type="PROSITE" id="PS50928"/>
    </source>
</evidence>
<evidence type="ECO:0000313" key="8">
    <source>
        <dbReference type="EMBL" id="QSG03870.1"/>
    </source>
</evidence>
<dbReference type="InterPro" id="IPR011864">
    <property type="entry name" value="Phosphate_PstC"/>
</dbReference>
<keyword evidence="9" id="KW-1185">Reference proteome</keyword>
<name>A0A897MNX2_9EURY</name>
<evidence type="ECO:0000256" key="4">
    <source>
        <dbReference type="ARBA" id="ARBA00023136"/>
    </source>
</evidence>
<proteinExistence type="inferred from homology"/>
<sequence>MAGADSYSDSTELTNAGTASEQRRNTFVKWVFFACAFLSVLTTVGIIVVLFRGAWAFFSDVSIVTFYTGSEWSPQRNPPSYGVLSLVYGTLLITVGSAIVALPVGTATAIYLSEYASARVRSIIKPTLEVLAGVPTIVYGFFALSFITPLIQRVFPQTGTFNAASAAIVVGIMIIPMVSSLSEDAMSAVPDELRNAGYGLGATKFEVSTGIVVPSAMSGILASYILAISRAIGETMAVALAAGITPQITANPLEPIQTMTSYMVNVGMGDVSVGSVGYQSLFAVGMTLFMMTLAMNMLSLAIKARYREEYQ</sequence>
<comment type="similarity">
    <text evidence="6">Belongs to the binding-protein-dependent transport system permease family. CysTW subfamily.</text>
</comment>
<feature type="transmembrane region" description="Helical" evidence="5">
    <location>
        <begin position="86"/>
        <end position="112"/>
    </location>
</feature>
<feature type="transmembrane region" description="Helical" evidence="5">
    <location>
        <begin position="281"/>
        <end position="302"/>
    </location>
</feature>
<comment type="caution">
    <text evidence="6">Lacks conserved residue(s) required for the propagation of feature annotation.</text>
</comment>
<dbReference type="CDD" id="cd06261">
    <property type="entry name" value="TM_PBP2"/>
    <property type="match status" value="1"/>
</dbReference>
<dbReference type="SUPFAM" id="SSF161098">
    <property type="entry name" value="MetI-like"/>
    <property type="match status" value="1"/>
</dbReference>
<dbReference type="Pfam" id="PF00528">
    <property type="entry name" value="BPD_transp_1"/>
    <property type="match status" value="1"/>
</dbReference>
<keyword evidence="2 5" id="KW-0812">Transmembrane</keyword>
<dbReference type="GeneID" id="70686056"/>
<evidence type="ECO:0000256" key="6">
    <source>
        <dbReference type="RuleBase" id="RU363054"/>
    </source>
</evidence>
<dbReference type="GO" id="GO:0006817">
    <property type="term" value="P:phosphate ion transport"/>
    <property type="evidence" value="ECO:0007669"/>
    <property type="project" value="UniProtKB-KW"/>
</dbReference>
<dbReference type="InterPro" id="IPR035906">
    <property type="entry name" value="MetI-like_sf"/>
</dbReference>
<dbReference type="NCBIfam" id="TIGR02138">
    <property type="entry name" value="phosphate_pstC"/>
    <property type="match status" value="1"/>
</dbReference>
<evidence type="ECO:0000256" key="5">
    <source>
        <dbReference type="RuleBase" id="RU363032"/>
    </source>
</evidence>
<keyword evidence="6" id="KW-1003">Cell membrane</keyword>
<feature type="transmembrane region" description="Helical" evidence="5">
    <location>
        <begin position="30"/>
        <end position="51"/>
    </location>
</feature>
<protein>
    <recommendedName>
        <fullName evidence="6">Phosphate transport system permease protein</fullName>
    </recommendedName>
</protein>
<organism evidence="8 9">
    <name type="scientific">Natranaeroarchaeum sulfidigenes</name>
    <dbReference type="NCBI Taxonomy" id="2784880"/>
    <lineage>
        <taxon>Archaea</taxon>
        <taxon>Methanobacteriati</taxon>
        <taxon>Methanobacteriota</taxon>
        <taxon>Stenosarchaea group</taxon>
        <taxon>Halobacteria</taxon>
        <taxon>Halobacteriales</taxon>
        <taxon>Natronoarchaeaceae</taxon>
        <taxon>Natranaeroarchaeum</taxon>
    </lineage>
</organism>
<evidence type="ECO:0000256" key="1">
    <source>
        <dbReference type="ARBA" id="ARBA00004141"/>
    </source>
</evidence>
<evidence type="ECO:0000256" key="3">
    <source>
        <dbReference type="ARBA" id="ARBA00022989"/>
    </source>
</evidence>
<keyword evidence="6" id="KW-0592">Phosphate transport</keyword>
<dbReference type="GO" id="GO:0005315">
    <property type="term" value="F:phosphate transmembrane transporter activity"/>
    <property type="evidence" value="ECO:0007669"/>
    <property type="project" value="InterPro"/>
</dbReference>
<comment type="subcellular location">
    <subcellularLocation>
        <location evidence="5">Cell membrane</location>
        <topology evidence="5">Multi-pass membrane protein</topology>
    </subcellularLocation>
    <subcellularLocation>
        <location evidence="1">Membrane</location>
        <topology evidence="1">Multi-pass membrane protein</topology>
    </subcellularLocation>
</comment>
<gene>
    <name evidence="8" type="primary">pstC2</name>
    <name evidence="8" type="ORF">AArcS_2674</name>
</gene>
<dbReference type="AlphaFoldDB" id="A0A897MNX2"/>
<evidence type="ECO:0000313" key="9">
    <source>
        <dbReference type="Proteomes" id="UP000663586"/>
    </source>
</evidence>
<accession>A0A897MNX2</accession>
<dbReference type="PANTHER" id="PTHR42727">
    <property type="entry name" value="PHOSPHATE TRANSPORT SYSTEM PERMEASE PROTEIN"/>
    <property type="match status" value="1"/>
</dbReference>
<dbReference type="KEGG" id="hara:AArcS_2674"/>
<dbReference type="EMBL" id="CP064786">
    <property type="protein sequence ID" value="QSG03870.1"/>
    <property type="molecule type" value="Genomic_DNA"/>
</dbReference>
<dbReference type="GO" id="GO:0005886">
    <property type="term" value="C:plasma membrane"/>
    <property type="evidence" value="ECO:0007669"/>
    <property type="project" value="UniProtKB-SubCell"/>
</dbReference>
<keyword evidence="5" id="KW-0813">Transport</keyword>
<dbReference type="PROSITE" id="PS50928">
    <property type="entry name" value="ABC_TM1"/>
    <property type="match status" value="1"/>
</dbReference>
<reference evidence="8" key="1">
    <citation type="submission" date="2020-11" db="EMBL/GenBank/DDBJ databases">
        <title>Carbohydrate-dependent, anaerobic sulfur respiration: A novel catabolism in halophilic archaea.</title>
        <authorList>
            <person name="Sorokin D.Y."/>
            <person name="Messina E."/>
            <person name="Smedile F."/>
            <person name="La Cono V."/>
            <person name="Hallsworth J.E."/>
            <person name="Yakimov M.M."/>
        </authorList>
    </citation>
    <scope>NUCLEOTIDE SEQUENCE</scope>
    <source>
        <strain evidence="8">AArc-S</strain>
    </source>
</reference>
<evidence type="ECO:0000256" key="2">
    <source>
        <dbReference type="ARBA" id="ARBA00022692"/>
    </source>
</evidence>
<feature type="transmembrane region" description="Helical" evidence="5">
    <location>
        <begin position="163"/>
        <end position="182"/>
    </location>
</feature>
<dbReference type="Gene3D" id="1.10.3720.10">
    <property type="entry name" value="MetI-like"/>
    <property type="match status" value="1"/>
</dbReference>
<feature type="domain" description="ABC transmembrane type-1" evidence="7">
    <location>
        <begin position="87"/>
        <end position="299"/>
    </location>
</feature>
<comment type="function">
    <text evidence="6">Part of the binding-protein-dependent transport system for phosphate; probably responsible for the translocation of the substrate across the membrane.</text>
</comment>
<dbReference type="RefSeq" id="WP_238477910.1">
    <property type="nucleotide sequence ID" value="NZ_CP064786.1"/>
</dbReference>
<feature type="transmembrane region" description="Helical" evidence="5">
    <location>
        <begin position="132"/>
        <end position="151"/>
    </location>
</feature>
<keyword evidence="3 5" id="KW-1133">Transmembrane helix</keyword>
<dbReference type="InterPro" id="IPR000515">
    <property type="entry name" value="MetI-like"/>
</dbReference>
<keyword evidence="4 5" id="KW-0472">Membrane</keyword>
<dbReference type="PANTHER" id="PTHR42727:SF1">
    <property type="entry name" value="PHOSPHATE TRANSPORT SYSTEM PERMEASE"/>
    <property type="match status" value="1"/>
</dbReference>
<dbReference type="Proteomes" id="UP000663586">
    <property type="component" value="Chromosome"/>
</dbReference>